<protein>
    <submittedName>
        <fullName evidence="1">Uncharacterized protein</fullName>
    </submittedName>
</protein>
<proteinExistence type="predicted"/>
<name>A0A0C2SIK3_AMAMK</name>
<dbReference type="Proteomes" id="UP000054549">
    <property type="component" value="Unassembled WGS sequence"/>
</dbReference>
<gene>
    <name evidence="1" type="ORF">M378DRAFT_19576</name>
</gene>
<accession>A0A0C2SIK3</accession>
<evidence type="ECO:0000313" key="1">
    <source>
        <dbReference type="EMBL" id="KIL53779.1"/>
    </source>
</evidence>
<dbReference type="AlphaFoldDB" id="A0A0C2SIK3"/>
<keyword evidence="2" id="KW-1185">Reference proteome</keyword>
<dbReference type="HOGENOM" id="CLU_3049805_0_0_1"/>
<dbReference type="EMBL" id="KN819301">
    <property type="protein sequence ID" value="KIL53779.1"/>
    <property type="molecule type" value="Genomic_DNA"/>
</dbReference>
<dbReference type="InParanoid" id="A0A0C2SIK3"/>
<evidence type="ECO:0000313" key="2">
    <source>
        <dbReference type="Proteomes" id="UP000054549"/>
    </source>
</evidence>
<reference evidence="1 2" key="1">
    <citation type="submission" date="2014-04" db="EMBL/GenBank/DDBJ databases">
        <title>Evolutionary Origins and Diversification of the Mycorrhizal Mutualists.</title>
        <authorList>
            <consortium name="DOE Joint Genome Institute"/>
            <consortium name="Mycorrhizal Genomics Consortium"/>
            <person name="Kohler A."/>
            <person name="Kuo A."/>
            <person name="Nagy L.G."/>
            <person name="Floudas D."/>
            <person name="Copeland A."/>
            <person name="Barry K.W."/>
            <person name="Cichocki N."/>
            <person name="Veneault-Fourrey C."/>
            <person name="LaButti K."/>
            <person name="Lindquist E.A."/>
            <person name="Lipzen A."/>
            <person name="Lundell T."/>
            <person name="Morin E."/>
            <person name="Murat C."/>
            <person name="Riley R."/>
            <person name="Ohm R."/>
            <person name="Sun H."/>
            <person name="Tunlid A."/>
            <person name="Henrissat B."/>
            <person name="Grigoriev I.V."/>
            <person name="Hibbett D.S."/>
            <person name="Martin F."/>
        </authorList>
    </citation>
    <scope>NUCLEOTIDE SEQUENCE [LARGE SCALE GENOMIC DNA]</scope>
    <source>
        <strain evidence="1 2">Koide BX008</strain>
    </source>
</reference>
<organism evidence="1 2">
    <name type="scientific">Amanita muscaria (strain Koide BX008)</name>
    <dbReference type="NCBI Taxonomy" id="946122"/>
    <lineage>
        <taxon>Eukaryota</taxon>
        <taxon>Fungi</taxon>
        <taxon>Dikarya</taxon>
        <taxon>Basidiomycota</taxon>
        <taxon>Agaricomycotina</taxon>
        <taxon>Agaricomycetes</taxon>
        <taxon>Agaricomycetidae</taxon>
        <taxon>Agaricales</taxon>
        <taxon>Pluteineae</taxon>
        <taxon>Amanitaceae</taxon>
        <taxon>Amanita</taxon>
    </lineage>
</organism>
<sequence length="54" mass="6263">MLNRLKRRYGLYIATIDYRAGCLLHLAQRSQFLPHIVSHVVNIKSTKARVILIT</sequence>